<protein>
    <recommendedName>
        <fullName evidence="13">F-type H+-transporting ATPase subunit beta</fullName>
    </recommendedName>
</protein>
<evidence type="ECO:0000256" key="5">
    <source>
        <dbReference type="ARBA" id="ARBA00022840"/>
    </source>
</evidence>
<dbReference type="Gene3D" id="1.10.1140.10">
    <property type="entry name" value="Bovine Mitochondrial F1-atpase, Atp Synthase Beta Chain, Chain D, domain 3"/>
    <property type="match status" value="1"/>
</dbReference>
<reference evidence="11" key="1">
    <citation type="submission" date="2019-12" db="EMBL/GenBank/DDBJ databases">
        <title>Microbes associate with the intestines of laboratory mice.</title>
        <authorList>
            <person name="Navarre W."/>
            <person name="Wong E."/>
        </authorList>
    </citation>
    <scope>NUCLEOTIDE SEQUENCE</scope>
    <source>
        <strain evidence="11">NM79_F5</strain>
    </source>
</reference>
<dbReference type="SUPFAM" id="SSF52540">
    <property type="entry name" value="P-loop containing nucleoside triphosphate hydrolases"/>
    <property type="match status" value="1"/>
</dbReference>
<dbReference type="PANTHER" id="PTHR15184">
    <property type="entry name" value="ATP SYNTHASE"/>
    <property type="match status" value="1"/>
</dbReference>
<dbReference type="InterPro" id="IPR050053">
    <property type="entry name" value="ATPase_alpha/beta_chains"/>
</dbReference>
<comment type="similarity">
    <text evidence="2">Belongs to the ATPase alpha/beta chains family.</text>
</comment>
<evidence type="ECO:0000256" key="1">
    <source>
        <dbReference type="ARBA" id="ARBA00004370"/>
    </source>
</evidence>
<evidence type="ECO:0000256" key="6">
    <source>
        <dbReference type="ARBA" id="ARBA00022967"/>
    </source>
</evidence>
<gene>
    <name evidence="11" type="ORF">GKZ28_23545</name>
</gene>
<comment type="caution">
    <text evidence="11">The sequence shown here is derived from an EMBL/GenBank/DDBJ whole genome shotgun (WGS) entry which is preliminary data.</text>
</comment>
<comment type="subcellular location">
    <subcellularLocation>
        <location evidence="1">Membrane</location>
    </subcellularLocation>
</comment>
<dbReference type="GO" id="GO:0005524">
    <property type="term" value="F:ATP binding"/>
    <property type="evidence" value="ECO:0007669"/>
    <property type="project" value="UniProtKB-KW"/>
</dbReference>
<evidence type="ECO:0000256" key="2">
    <source>
        <dbReference type="ARBA" id="ARBA00008936"/>
    </source>
</evidence>
<organism evidence="11 12">
    <name type="scientific">Clostridium chromiireducens</name>
    <dbReference type="NCBI Taxonomy" id="225345"/>
    <lineage>
        <taxon>Bacteria</taxon>
        <taxon>Bacillati</taxon>
        <taxon>Bacillota</taxon>
        <taxon>Clostridia</taxon>
        <taxon>Eubacteriales</taxon>
        <taxon>Clostridiaceae</taxon>
        <taxon>Clostridium</taxon>
    </lineage>
</organism>
<keyword evidence="3" id="KW-0813">Transport</keyword>
<dbReference type="Gene3D" id="3.40.50.300">
    <property type="entry name" value="P-loop containing nucleotide triphosphate hydrolases"/>
    <property type="match status" value="1"/>
</dbReference>
<dbReference type="EMBL" id="WSRQ01000065">
    <property type="protein sequence ID" value="MVX66647.1"/>
    <property type="molecule type" value="Genomic_DNA"/>
</dbReference>
<dbReference type="AlphaFoldDB" id="A0A964RRS0"/>
<dbReference type="GO" id="GO:0045259">
    <property type="term" value="C:proton-transporting ATP synthase complex"/>
    <property type="evidence" value="ECO:0007669"/>
    <property type="project" value="UniProtKB-KW"/>
</dbReference>
<evidence type="ECO:0000256" key="8">
    <source>
        <dbReference type="ARBA" id="ARBA00023136"/>
    </source>
</evidence>
<evidence type="ECO:0008006" key="13">
    <source>
        <dbReference type="Google" id="ProtNLM"/>
    </source>
</evidence>
<keyword evidence="4" id="KW-0547">Nucleotide-binding</keyword>
<keyword evidence="9" id="KW-0139">CF(1)</keyword>
<evidence type="ECO:0000256" key="7">
    <source>
        <dbReference type="ARBA" id="ARBA00023065"/>
    </source>
</evidence>
<dbReference type="InterPro" id="IPR020003">
    <property type="entry name" value="ATPase_a/bsu_AS"/>
</dbReference>
<dbReference type="GO" id="GO:0046933">
    <property type="term" value="F:proton-transporting ATP synthase activity, rotational mechanism"/>
    <property type="evidence" value="ECO:0007669"/>
    <property type="project" value="TreeGrafter"/>
</dbReference>
<evidence type="ECO:0000256" key="10">
    <source>
        <dbReference type="ARBA" id="ARBA00023310"/>
    </source>
</evidence>
<dbReference type="InterPro" id="IPR027417">
    <property type="entry name" value="P-loop_NTPase"/>
</dbReference>
<keyword evidence="8" id="KW-0472">Membrane</keyword>
<evidence type="ECO:0000313" key="11">
    <source>
        <dbReference type="EMBL" id="MVX66647.1"/>
    </source>
</evidence>
<proteinExistence type="inferred from homology"/>
<accession>A0A964RRS0</accession>
<keyword evidence="7" id="KW-0406">Ion transport</keyword>
<evidence type="ECO:0000313" key="12">
    <source>
        <dbReference type="Proteomes" id="UP000656077"/>
    </source>
</evidence>
<dbReference type="PROSITE" id="PS00152">
    <property type="entry name" value="ATPASE_ALPHA_BETA"/>
    <property type="match status" value="1"/>
</dbReference>
<dbReference type="SUPFAM" id="SSF47917">
    <property type="entry name" value="C-terminal domain of alpha and beta subunits of F1 ATP synthase"/>
    <property type="match status" value="1"/>
</dbReference>
<keyword evidence="5" id="KW-0067">ATP-binding</keyword>
<evidence type="ECO:0000256" key="4">
    <source>
        <dbReference type="ARBA" id="ARBA00022741"/>
    </source>
</evidence>
<evidence type="ECO:0000256" key="3">
    <source>
        <dbReference type="ARBA" id="ARBA00022448"/>
    </source>
</evidence>
<keyword evidence="6" id="KW-1278">Translocase</keyword>
<keyword evidence="10" id="KW-0066">ATP synthesis</keyword>
<sequence>MENISLNVPLLRRRVPNLTSAARSVGLRPATVSDLCTGKISISRAEVRTLVALASLAKCSMDELILRGEKIKMIETGIKVLDLFAPLTKGGTVGLVARPGMGQLVLLAEMFYRLKKDGYATILLMPEGEPVELKNGFENVDLIILHTIDEVYEEIVKIGNNNEVAFAADRSNVITGEIYDLQERLVSVGIQSFLTFLVDLKGEVVDEDLPYGPLENLWQFDAELAARDKFPAINPIYSTSSILEGENLDPIHFSTQQRAKKLLRRYRELKALVSVRGFNSLPASEVQTYNRGERLEAYLSQFFYVAQPYTGKEGTYVRLQDTLDDVNKILDGMFDTTNVSFLQYIGKLS</sequence>
<dbReference type="RefSeq" id="WP_160361182.1">
    <property type="nucleotide sequence ID" value="NZ_JBLZIA010000020.1"/>
</dbReference>
<dbReference type="PANTHER" id="PTHR15184:SF71">
    <property type="entry name" value="ATP SYNTHASE SUBUNIT BETA, MITOCHONDRIAL"/>
    <property type="match status" value="1"/>
</dbReference>
<dbReference type="InterPro" id="IPR024034">
    <property type="entry name" value="ATPase_F1/V1_b/a_C"/>
</dbReference>
<dbReference type="Proteomes" id="UP000656077">
    <property type="component" value="Unassembled WGS sequence"/>
</dbReference>
<name>A0A964RRS0_9CLOT</name>
<evidence type="ECO:0000256" key="9">
    <source>
        <dbReference type="ARBA" id="ARBA00023196"/>
    </source>
</evidence>